<feature type="domain" description="PTS EIIA type-2" evidence="1">
    <location>
        <begin position="8"/>
        <end position="153"/>
    </location>
</feature>
<reference evidence="2" key="1">
    <citation type="journal article" date="2020" name="mSystems">
        <title>Genome- and Community-Level Interaction Insights into Carbon Utilization and Element Cycling Functions of Hydrothermarchaeota in Hydrothermal Sediment.</title>
        <authorList>
            <person name="Zhou Z."/>
            <person name="Liu Y."/>
            <person name="Xu W."/>
            <person name="Pan J."/>
            <person name="Luo Z.H."/>
            <person name="Li M."/>
        </authorList>
    </citation>
    <scope>NUCLEOTIDE SEQUENCE [LARGE SCALE GENOMIC DNA]</scope>
    <source>
        <strain evidence="2">SpSt-381</strain>
    </source>
</reference>
<dbReference type="EMBL" id="DSQF01000012">
    <property type="protein sequence ID" value="HGZ42919.1"/>
    <property type="molecule type" value="Genomic_DNA"/>
</dbReference>
<protein>
    <submittedName>
        <fullName evidence="2">PTS sugar transporter subunit IIA</fullName>
    </submittedName>
</protein>
<dbReference type="SUPFAM" id="SSF55804">
    <property type="entry name" value="Phoshotransferase/anion transport protein"/>
    <property type="match status" value="1"/>
</dbReference>
<dbReference type="AlphaFoldDB" id="A0A832I3I6"/>
<dbReference type="InterPro" id="IPR051541">
    <property type="entry name" value="PTS_SugarTrans_NitroReg"/>
</dbReference>
<sequence>MTTDTIHSALDTSLDLVDLRHRRKEGVLEELARVARAAGVARDADVLRDALVRRERAYSSAVGKGVALPHARSIAVSRPRMLVARAPRGVEWGAADGQPVQIVVLTLAPAETGDEAWHGMLARAAGAVRLARQRQRLLEAADVCEAAAVLAGENP</sequence>
<dbReference type="PANTHER" id="PTHR47738">
    <property type="entry name" value="PTS SYSTEM FRUCTOSE-LIKE EIIA COMPONENT-RELATED"/>
    <property type="match status" value="1"/>
</dbReference>
<evidence type="ECO:0000313" key="2">
    <source>
        <dbReference type="EMBL" id="HGZ42919.1"/>
    </source>
</evidence>
<evidence type="ECO:0000259" key="1">
    <source>
        <dbReference type="PROSITE" id="PS51094"/>
    </source>
</evidence>
<organism evidence="2">
    <name type="scientific">Eiseniibacteriota bacterium</name>
    <dbReference type="NCBI Taxonomy" id="2212470"/>
    <lineage>
        <taxon>Bacteria</taxon>
        <taxon>Candidatus Eiseniibacteriota</taxon>
    </lineage>
</organism>
<dbReference type="PANTHER" id="PTHR47738:SF1">
    <property type="entry name" value="NITROGEN REGULATORY PROTEIN"/>
    <property type="match status" value="1"/>
</dbReference>
<dbReference type="InterPro" id="IPR002178">
    <property type="entry name" value="PTS_EIIA_type-2_dom"/>
</dbReference>
<dbReference type="PROSITE" id="PS00372">
    <property type="entry name" value="PTS_EIIA_TYPE_2_HIS"/>
    <property type="match status" value="1"/>
</dbReference>
<keyword evidence="2" id="KW-0762">Sugar transport</keyword>
<dbReference type="GO" id="GO:0030295">
    <property type="term" value="F:protein kinase activator activity"/>
    <property type="evidence" value="ECO:0007669"/>
    <property type="project" value="TreeGrafter"/>
</dbReference>
<keyword evidence="2" id="KW-0813">Transport</keyword>
<dbReference type="InterPro" id="IPR016152">
    <property type="entry name" value="PTrfase/Anion_transptr"/>
</dbReference>
<comment type="caution">
    <text evidence="2">The sequence shown here is derived from an EMBL/GenBank/DDBJ whole genome shotgun (WGS) entry which is preliminary data.</text>
</comment>
<dbReference type="Pfam" id="PF00359">
    <property type="entry name" value="PTS_EIIA_2"/>
    <property type="match status" value="1"/>
</dbReference>
<name>A0A832I3I6_UNCEI</name>
<dbReference type="Gene3D" id="3.40.930.10">
    <property type="entry name" value="Mannitol-specific EII, Chain A"/>
    <property type="match status" value="1"/>
</dbReference>
<proteinExistence type="predicted"/>
<accession>A0A832I3I6</accession>
<gene>
    <name evidence="2" type="ORF">ENR23_05725</name>
</gene>
<dbReference type="PROSITE" id="PS51094">
    <property type="entry name" value="PTS_EIIA_TYPE_2"/>
    <property type="match status" value="1"/>
</dbReference>